<accession>A0A7X0JTK2</accession>
<evidence type="ECO:0000256" key="3">
    <source>
        <dbReference type="ARBA" id="ARBA00022448"/>
    </source>
</evidence>
<dbReference type="GO" id="GO:0055085">
    <property type="term" value="P:transmembrane transport"/>
    <property type="evidence" value="ECO:0007669"/>
    <property type="project" value="InterPro"/>
</dbReference>
<feature type="transmembrane region" description="Helical" evidence="8">
    <location>
        <begin position="63"/>
        <end position="84"/>
    </location>
</feature>
<dbReference type="AlphaFoldDB" id="A0A7X0JTK2"/>
<reference evidence="9 10" key="1">
    <citation type="submission" date="2020-08" db="EMBL/GenBank/DDBJ databases">
        <title>Genomic Encyclopedia of Type Strains, Phase IV (KMG-IV): sequencing the most valuable type-strain genomes for metagenomic binning, comparative biology and taxonomic classification.</title>
        <authorList>
            <person name="Goeker M."/>
        </authorList>
    </citation>
    <scope>NUCLEOTIDE SEQUENCE [LARGE SCALE GENOMIC DNA]</scope>
    <source>
        <strain evidence="9 10">DSM 22368</strain>
    </source>
</reference>
<evidence type="ECO:0000313" key="10">
    <source>
        <dbReference type="Proteomes" id="UP000528457"/>
    </source>
</evidence>
<feature type="transmembrane region" description="Helical" evidence="8">
    <location>
        <begin position="6"/>
        <end position="27"/>
    </location>
</feature>
<gene>
    <name evidence="9" type="ORF">HNR48_002264</name>
</gene>
<dbReference type="Pfam" id="PF03547">
    <property type="entry name" value="Mem_trans"/>
    <property type="match status" value="1"/>
</dbReference>
<sequence length="318" mass="33908">MLSAFTLAFAATAPVFLLVLLGLLLKFFKFLDDAFVSKASELVFYLFLPCLFFFTLLDTDIAGFLSPGLSLSLLLFTVGFYLFLELLVKLVPALQPCAGEFCQSSFRSNLAFIGLSFCAGAYGDEGVARAAVIVAFLTIAYNILSVITLEKHLSASSRSSIWMLLKRIAKNPLIIAIVAGIACNPIANVVPEFVKQGGSYLAQITLPLALLCIGASLSLKSGSDTRHGFALGLVVFFKLLLMPVLAVLLVWQLGYSDMEVGITFLLLSAPTASASFVMVAAMGGDARLTANFIAATTIGSLFSVSIGFALLNLFVFAN</sequence>
<dbReference type="PANTHER" id="PTHR36838">
    <property type="entry name" value="AUXIN EFFLUX CARRIER FAMILY PROTEIN"/>
    <property type="match status" value="1"/>
</dbReference>
<keyword evidence="3" id="KW-0813">Transport</keyword>
<dbReference type="InterPro" id="IPR004776">
    <property type="entry name" value="Mem_transp_PIN-like"/>
</dbReference>
<dbReference type="Proteomes" id="UP000528457">
    <property type="component" value="Unassembled WGS sequence"/>
</dbReference>
<dbReference type="PANTHER" id="PTHR36838:SF4">
    <property type="entry name" value="AUXIN EFFLUX CARRIER FAMILY PROTEIN"/>
    <property type="match status" value="1"/>
</dbReference>
<organism evidence="9 10">
    <name type="scientific">Pseudoteredinibacter isoporae</name>
    <dbReference type="NCBI Taxonomy" id="570281"/>
    <lineage>
        <taxon>Bacteria</taxon>
        <taxon>Pseudomonadati</taxon>
        <taxon>Pseudomonadota</taxon>
        <taxon>Gammaproteobacteria</taxon>
        <taxon>Cellvibrionales</taxon>
        <taxon>Cellvibrionaceae</taxon>
        <taxon>Pseudoteredinibacter</taxon>
    </lineage>
</organism>
<keyword evidence="10" id="KW-1185">Reference proteome</keyword>
<evidence type="ECO:0000256" key="2">
    <source>
        <dbReference type="ARBA" id="ARBA00010145"/>
    </source>
</evidence>
<feature type="transmembrane region" description="Helical" evidence="8">
    <location>
        <begin position="229"/>
        <end position="254"/>
    </location>
</feature>
<evidence type="ECO:0000256" key="7">
    <source>
        <dbReference type="ARBA" id="ARBA00023136"/>
    </source>
</evidence>
<dbReference type="InParanoid" id="A0A7X0JTK2"/>
<keyword evidence="5 8" id="KW-0812">Transmembrane</keyword>
<feature type="transmembrane region" description="Helical" evidence="8">
    <location>
        <begin position="260"/>
        <end position="280"/>
    </location>
</feature>
<evidence type="ECO:0000256" key="4">
    <source>
        <dbReference type="ARBA" id="ARBA00022475"/>
    </source>
</evidence>
<name>A0A7X0JTK2_9GAMM</name>
<dbReference type="Gene3D" id="1.20.1530.20">
    <property type="match status" value="1"/>
</dbReference>
<feature type="transmembrane region" description="Helical" evidence="8">
    <location>
        <begin position="39"/>
        <end position="57"/>
    </location>
</feature>
<keyword evidence="4" id="KW-1003">Cell membrane</keyword>
<dbReference type="EMBL" id="JACHHT010000002">
    <property type="protein sequence ID" value="MBB6521979.1"/>
    <property type="molecule type" value="Genomic_DNA"/>
</dbReference>
<feature type="transmembrane region" description="Helical" evidence="8">
    <location>
        <begin position="128"/>
        <end position="147"/>
    </location>
</feature>
<comment type="caution">
    <text evidence="9">The sequence shown here is derived from an EMBL/GenBank/DDBJ whole genome shotgun (WGS) entry which is preliminary data.</text>
</comment>
<evidence type="ECO:0000256" key="1">
    <source>
        <dbReference type="ARBA" id="ARBA00004651"/>
    </source>
</evidence>
<evidence type="ECO:0000256" key="5">
    <source>
        <dbReference type="ARBA" id="ARBA00022692"/>
    </source>
</evidence>
<evidence type="ECO:0000256" key="8">
    <source>
        <dbReference type="SAM" id="Phobius"/>
    </source>
</evidence>
<keyword evidence="7 8" id="KW-0472">Membrane</keyword>
<keyword evidence="6 8" id="KW-1133">Transmembrane helix</keyword>
<dbReference type="GO" id="GO:0005886">
    <property type="term" value="C:plasma membrane"/>
    <property type="evidence" value="ECO:0007669"/>
    <property type="project" value="UniProtKB-SubCell"/>
</dbReference>
<protein>
    <recommendedName>
        <fullName evidence="11">AEC family transporter</fullName>
    </recommendedName>
</protein>
<feature type="transmembrane region" description="Helical" evidence="8">
    <location>
        <begin position="199"/>
        <end position="217"/>
    </location>
</feature>
<proteinExistence type="inferred from homology"/>
<evidence type="ECO:0000313" key="9">
    <source>
        <dbReference type="EMBL" id="MBB6521979.1"/>
    </source>
</evidence>
<evidence type="ECO:0008006" key="11">
    <source>
        <dbReference type="Google" id="ProtNLM"/>
    </source>
</evidence>
<dbReference type="InterPro" id="IPR038770">
    <property type="entry name" value="Na+/solute_symporter_sf"/>
</dbReference>
<comment type="subcellular location">
    <subcellularLocation>
        <location evidence="1">Cell membrane</location>
        <topology evidence="1">Multi-pass membrane protein</topology>
    </subcellularLocation>
</comment>
<comment type="similarity">
    <text evidence="2">Belongs to the auxin efflux carrier (TC 2.A.69) family.</text>
</comment>
<feature type="transmembrane region" description="Helical" evidence="8">
    <location>
        <begin position="292"/>
        <end position="317"/>
    </location>
</feature>
<feature type="transmembrane region" description="Helical" evidence="8">
    <location>
        <begin position="168"/>
        <end position="187"/>
    </location>
</feature>
<evidence type="ECO:0000256" key="6">
    <source>
        <dbReference type="ARBA" id="ARBA00022989"/>
    </source>
</evidence>
<dbReference type="RefSeq" id="WP_166847053.1">
    <property type="nucleotide sequence ID" value="NZ_JAAONY010000002.1"/>
</dbReference>